<sequence>MAATAPVFGIGIMFLEVHPVGRRRRCRITGAKGGCLRNRQSFPSARLPSRSSSSSFSSSLFLFHSLFFSFLGFISSLSILLSSRSSSVICLF</sequence>
<dbReference type="AlphaFoldDB" id="A0A318YTP2"/>
<keyword evidence="3" id="KW-1185">Reference proteome</keyword>
<dbReference type="RefSeq" id="XP_025482835.1">
    <property type="nucleotide sequence ID" value="XM_025618588.1"/>
</dbReference>
<reference evidence="2" key="1">
    <citation type="submission" date="2016-12" db="EMBL/GenBank/DDBJ databases">
        <title>The genomes of Aspergillus section Nigri reveals drivers in fungal speciation.</title>
        <authorList>
            <consortium name="DOE Joint Genome Institute"/>
            <person name="Vesth T.C."/>
            <person name="Nybo J."/>
            <person name="Theobald S."/>
            <person name="Brandl J."/>
            <person name="Frisvad J.C."/>
            <person name="Nielsen K.F."/>
            <person name="Lyhne E.K."/>
            <person name="Kogle M.E."/>
            <person name="Kuo A."/>
            <person name="Riley R."/>
            <person name="Clum A."/>
            <person name="Nolan M."/>
            <person name="Lipzen A."/>
            <person name="Salamov A."/>
            <person name="Henrissat B."/>
            <person name="Wiebenga A."/>
            <person name="De Vries R.P."/>
            <person name="Grigoriev I.V."/>
            <person name="Mortensen U.H."/>
            <person name="Andersen M.R."/>
            <person name="Baker S.E."/>
        </authorList>
    </citation>
    <scope>NUCLEOTIDE SEQUENCE [LARGE SCALE GENOMIC DNA]</scope>
    <source>
        <strain evidence="2">CBS 115656</strain>
    </source>
</reference>
<protein>
    <recommendedName>
        <fullName evidence="4">Transmembrane protein</fullName>
    </recommendedName>
</protein>
<keyword evidence="1" id="KW-0812">Transmembrane</keyword>
<keyword evidence="1" id="KW-1133">Transmembrane helix</keyword>
<keyword evidence="1" id="KW-0472">Membrane</keyword>
<name>A0A318YTP2_ASPNB</name>
<proteinExistence type="predicted"/>
<organism evidence="2 3">
    <name type="scientific">Aspergillus neoniger (strain CBS 115656)</name>
    <dbReference type="NCBI Taxonomy" id="1448310"/>
    <lineage>
        <taxon>Eukaryota</taxon>
        <taxon>Fungi</taxon>
        <taxon>Dikarya</taxon>
        <taxon>Ascomycota</taxon>
        <taxon>Pezizomycotina</taxon>
        <taxon>Eurotiomycetes</taxon>
        <taxon>Eurotiomycetidae</taxon>
        <taxon>Eurotiales</taxon>
        <taxon>Aspergillaceae</taxon>
        <taxon>Aspergillus</taxon>
        <taxon>Aspergillus subgen. Circumdati</taxon>
    </lineage>
</organism>
<dbReference type="EMBL" id="KZ821450">
    <property type="protein sequence ID" value="PYH37357.1"/>
    <property type="molecule type" value="Genomic_DNA"/>
</dbReference>
<feature type="transmembrane region" description="Helical" evidence="1">
    <location>
        <begin position="61"/>
        <end position="81"/>
    </location>
</feature>
<dbReference type="Proteomes" id="UP000247647">
    <property type="component" value="Unassembled WGS sequence"/>
</dbReference>
<evidence type="ECO:0000313" key="2">
    <source>
        <dbReference type="EMBL" id="PYH37357.1"/>
    </source>
</evidence>
<accession>A0A318YTP2</accession>
<gene>
    <name evidence="2" type="ORF">BO87DRAFT_205775</name>
</gene>
<evidence type="ECO:0000256" key="1">
    <source>
        <dbReference type="SAM" id="Phobius"/>
    </source>
</evidence>
<dbReference type="GeneID" id="37121044"/>
<evidence type="ECO:0008006" key="4">
    <source>
        <dbReference type="Google" id="ProtNLM"/>
    </source>
</evidence>
<evidence type="ECO:0000313" key="3">
    <source>
        <dbReference type="Proteomes" id="UP000247647"/>
    </source>
</evidence>